<name>A0A2P2NPS5_RHIMU</name>
<reference evidence="1" key="1">
    <citation type="submission" date="2018-02" db="EMBL/GenBank/DDBJ databases">
        <title>Rhizophora mucronata_Transcriptome.</title>
        <authorList>
            <person name="Meera S.P."/>
            <person name="Sreeshan A."/>
            <person name="Augustine A."/>
        </authorList>
    </citation>
    <scope>NUCLEOTIDE SEQUENCE</scope>
    <source>
        <tissue evidence="1">Leaf</tissue>
    </source>
</reference>
<dbReference type="EMBL" id="GGEC01063957">
    <property type="protein sequence ID" value="MBX44441.1"/>
    <property type="molecule type" value="Transcribed_RNA"/>
</dbReference>
<protein>
    <submittedName>
        <fullName evidence="1">Uncharacterized protein</fullName>
    </submittedName>
</protein>
<accession>A0A2P2NPS5</accession>
<proteinExistence type="predicted"/>
<dbReference type="AlphaFoldDB" id="A0A2P2NPS5"/>
<evidence type="ECO:0000313" key="1">
    <source>
        <dbReference type="EMBL" id="MBX44441.1"/>
    </source>
</evidence>
<organism evidence="1">
    <name type="scientific">Rhizophora mucronata</name>
    <name type="common">Asiatic mangrove</name>
    <dbReference type="NCBI Taxonomy" id="61149"/>
    <lineage>
        <taxon>Eukaryota</taxon>
        <taxon>Viridiplantae</taxon>
        <taxon>Streptophyta</taxon>
        <taxon>Embryophyta</taxon>
        <taxon>Tracheophyta</taxon>
        <taxon>Spermatophyta</taxon>
        <taxon>Magnoliopsida</taxon>
        <taxon>eudicotyledons</taxon>
        <taxon>Gunneridae</taxon>
        <taxon>Pentapetalae</taxon>
        <taxon>rosids</taxon>
        <taxon>fabids</taxon>
        <taxon>Malpighiales</taxon>
        <taxon>Rhizophoraceae</taxon>
        <taxon>Rhizophora</taxon>
    </lineage>
</organism>
<sequence length="57" mass="6447">MKANNTAVTDKMRMLYITFILRSLQCPNVDCLIKKIQTLEITSVLILPQACTLFLSS</sequence>